<feature type="transmembrane region" description="Helical" evidence="1">
    <location>
        <begin position="6"/>
        <end position="29"/>
    </location>
</feature>
<evidence type="ECO:0000256" key="1">
    <source>
        <dbReference type="SAM" id="Phobius"/>
    </source>
</evidence>
<reference evidence="2 3" key="1">
    <citation type="submission" date="2021-01" db="EMBL/GenBank/DDBJ databases">
        <title>Genomic Encyclopedia of Type Strains, Phase IV (KMG-IV): sequencing the most valuable type-strain genomes for metagenomic binning, comparative biology and taxonomic classification.</title>
        <authorList>
            <person name="Goeker M."/>
        </authorList>
    </citation>
    <scope>NUCLEOTIDE SEQUENCE [LARGE SCALE GENOMIC DNA]</scope>
    <source>
        <strain evidence="2 3">DSM 25879</strain>
    </source>
</reference>
<keyword evidence="1" id="KW-1133">Transmembrane helix</keyword>
<keyword evidence="1" id="KW-0472">Membrane</keyword>
<sequence length="65" mass="6975">MDASIVGVGFGTIILLIWILSIVAVIWVYSDAKEKQGTNLGCLWALVVFAAGPIGLIAYLIVRNK</sequence>
<evidence type="ECO:0000313" key="3">
    <source>
        <dbReference type="Proteomes" id="UP000737402"/>
    </source>
</evidence>
<dbReference type="Proteomes" id="UP000737402">
    <property type="component" value="Unassembled WGS sequence"/>
</dbReference>
<feature type="transmembrane region" description="Helical" evidence="1">
    <location>
        <begin position="41"/>
        <end position="62"/>
    </location>
</feature>
<name>A0ABS2P4Q4_9BACI</name>
<keyword evidence="3" id="KW-1185">Reference proteome</keyword>
<dbReference type="EMBL" id="JAFBED010000012">
    <property type="protein sequence ID" value="MBM7621915.1"/>
    <property type="molecule type" value="Genomic_DNA"/>
</dbReference>
<comment type="caution">
    <text evidence="2">The sequence shown here is derived from an EMBL/GenBank/DDBJ whole genome shotgun (WGS) entry which is preliminary data.</text>
</comment>
<gene>
    <name evidence="2" type="ORF">JOC95_003823</name>
</gene>
<organism evidence="2 3">
    <name type="scientific">Sutcliffiella tianshenii</name>
    <dbReference type="NCBI Taxonomy" id="1463404"/>
    <lineage>
        <taxon>Bacteria</taxon>
        <taxon>Bacillati</taxon>
        <taxon>Bacillota</taxon>
        <taxon>Bacilli</taxon>
        <taxon>Bacillales</taxon>
        <taxon>Bacillaceae</taxon>
        <taxon>Sutcliffiella</taxon>
    </lineage>
</organism>
<proteinExistence type="predicted"/>
<protein>
    <submittedName>
        <fullName evidence="2">Threonine dehydrogenase-like Zn-dependent dehydrogenase</fullName>
    </submittedName>
</protein>
<accession>A0ABS2P4Q4</accession>
<keyword evidence="1" id="KW-0812">Transmembrane</keyword>
<evidence type="ECO:0000313" key="2">
    <source>
        <dbReference type="EMBL" id="MBM7621915.1"/>
    </source>
</evidence>
<dbReference type="RefSeq" id="WP_204418953.1">
    <property type="nucleotide sequence ID" value="NZ_JAFBED010000012.1"/>
</dbReference>